<protein>
    <submittedName>
        <fullName evidence="1">Uncharacterized protein</fullName>
    </submittedName>
</protein>
<name>A0A7W9EXL7_9RHOB</name>
<evidence type="ECO:0000313" key="1">
    <source>
        <dbReference type="EMBL" id="MBB5721764.1"/>
    </source>
</evidence>
<keyword evidence="2" id="KW-1185">Reference proteome</keyword>
<comment type="caution">
    <text evidence="1">The sequence shown here is derived from an EMBL/GenBank/DDBJ whole genome shotgun (WGS) entry which is preliminary data.</text>
</comment>
<dbReference type="Proteomes" id="UP000535415">
    <property type="component" value="Unassembled WGS sequence"/>
</dbReference>
<reference evidence="1 2" key="1">
    <citation type="submission" date="2020-08" db="EMBL/GenBank/DDBJ databases">
        <title>Genomic Encyclopedia of Type Strains, Phase IV (KMG-IV): sequencing the most valuable type-strain genomes for metagenomic binning, comparative biology and taxonomic classification.</title>
        <authorList>
            <person name="Goeker M."/>
        </authorList>
    </citation>
    <scope>NUCLEOTIDE SEQUENCE [LARGE SCALE GENOMIC DNA]</scope>
    <source>
        <strain evidence="1 2">DSM 101064</strain>
    </source>
</reference>
<sequence>MDLSEQIYRGGFHSVMKHRDNKRIPYTDPQAYLPAVDCDFDALEVAVVTAPQGDTSELNDLALRDVEYRAEFQGQSQLFYIHAMLIANLRRDNAAPETAALFHRLWAEKGRLLAEALPMRWRISAATTFADWGVTMEQRSLGMGLSVLFDMIKFVESERRFVGQAGDTPLVRSDGADQISIAFDMQPYSFHRGDLDRNMLARLWDLAEGERVMFPLAKAMLFALMMDKRTIFARAQAFKDGQGRR</sequence>
<proteinExistence type="predicted"/>
<accession>A0A7W9EXL7</accession>
<evidence type="ECO:0000313" key="2">
    <source>
        <dbReference type="Proteomes" id="UP000535415"/>
    </source>
</evidence>
<dbReference type="AlphaFoldDB" id="A0A7W9EXL7"/>
<gene>
    <name evidence="1" type="ORF">FHS72_001376</name>
</gene>
<dbReference type="EMBL" id="JACIJM010000003">
    <property type="protein sequence ID" value="MBB5721764.1"/>
    <property type="molecule type" value="Genomic_DNA"/>
</dbReference>
<dbReference type="RefSeq" id="WP_183527412.1">
    <property type="nucleotide sequence ID" value="NZ_JACIJM010000003.1"/>
</dbReference>
<organism evidence="1 2">
    <name type="scientific">Yoonia ponticola</name>
    <dbReference type="NCBI Taxonomy" id="1524255"/>
    <lineage>
        <taxon>Bacteria</taxon>
        <taxon>Pseudomonadati</taxon>
        <taxon>Pseudomonadota</taxon>
        <taxon>Alphaproteobacteria</taxon>
        <taxon>Rhodobacterales</taxon>
        <taxon>Paracoccaceae</taxon>
        <taxon>Yoonia</taxon>
    </lineage>
</organism>